<dbReference type="Pfam" id="PF00069">
    <property type="entry name" value="Pkinase"/>
    <property type="match status" value="1"/>
</dbReference>
<evidence type="ECO:0000256" key="10">
    <source>
        <dbReference type="ARBA" id="ARBA00022989"/>
    </source>
</evidence>
<dbReference type="GeneID" id="107990443"/>
<evidence type="ECO:0000256" key="6">
    <source>
        <dbReference type="ARBA" id="ARBA00022737"/>
    </source>
</evidence>
<keyword evidence="11 16" id="KW-0472">Membrane</keyword>
<dbReference type="RefSeq" id="XP_050944335.1">
    <property type="nucleotide sequence ID" value="XM_051088378.1"/>
</dbReference>
<dbReference type="Gene3D" id="3.30.430.20">
    <property type="entry name" value="Gnk2 domain, C-X8-C-X2-C motif"/>
    <property type="match status" value="4"/>
</dbReference>
<dbReference type="SMART" id="SM00220">
    <property type="entry name" value="S_TKc"/>
    <property type="match status" value="2"/>
</dbReference>
<feature type="domain" description="Gnk2-homologous" evidence="18">
    <location>
        <begin position="618"/>
        <end position="723"/>
    </location>
</feature>
<evidence type="ECO:0000256" key="1">
    <source>
        <dbReference type="ARBA" id="ARBA00004167"/>
    </source>
</evidence>
<evidence type="ECO:0000256" key="16">
    <source>
        <dbReference type="SAM" id="Phobius"/>
    </source>
</evidence>
<evidence type="ECO:0000256" key="5">
    <source>
        <dbReference type="ARBA" id="ARBA00022729"/>
    </source>
</evidence>
<feature type="compositionally biased region" description="Low complexity" evidence="15">
    <location>
        <begin position="852"/>
        <end position="863"/>
    </location>
</feature>
<dbReference type="InterPro" id="IPR002902">
    <property type="entry name" value="GNK2"/>
</dbReference>
<feature type="transmembrane region" description="Helical" evidence="16">
    <location>
        <begin position="875"/>
        <end position="898"/>
    </location>
</feature>
<evidence type="ECO:0000256" key="4">
    <source>
        <dbReference type="ARBA" id="ARBA00022692"/>
    </source>
</evidence>
<dbReference type="PANTHER" id="PTHR27002:SF181">
    <property type="entry name" value="RECEPTOR-LIKE SERINE_THREONINE-PROTEIN KINASE"/>
    <property type="match status" value="1"/>
</dbReference>
<evidence type="ECO:0000256" key="2">
    <source>
        <dbReference type="ARBA" id="ARBA00022527"/>
    </source>
</evidence>
<evidence type="ECO:0000256" key="9">
    <source>
        <dbReference type="ARBA" id="ARBA00022840"/>
    </source>
</evidence>
<reference evidence="20" key="1">
    <citation type="submission" date="2025-08" db="UniProtKB">
        <authorList>
            <consortium name="RefSeq"/>
        </authorList>
    </citation>
    <scope>IDENTIFICATION</scope>
    <source>
        <tissue evidence="20">Stem</tissue>
    </source>
</reference>
<evidence type="ECO:0000256" key="12">
    <source>
        <dbReference type="ARBA" id="ARBA00023170"/>
    </source>
</evidence>
<keyword evidence="2" id="KW-0723">Serine/threonine-protein kinase</keyword>
<dbReference type="Proteomes" id="UP001652600">
    <property type="component" value="Chromosome 8"/>
</dbReference>
<proteinExistence type="predicted"/>
<keyword evidence="12" id="KW-0675">Receptor</keyword>
<dbReference type="PROSITE" id="PS00108">
    <property type="entry name" value="PROTEIN_KINASE_ST"/>
    <property type="match status" value="2"/>
</dbReference>
<dbReference type="PROSITE" id="PS51473">
    <property type="entry name" value="GNK2"/>
    <property type="match status" value="4"/>
</dbReference>
<evidence type="ECO:0000313" key="19">
    <source>
        <dbReference type="Proteomes" id="UP001652600"/>
    </source>
</evidence>
<keyword evidence="8" id="KW-0418">Kinase</keyword>
<accession>A0ABM3L2S7</accession>
<dbReference type="InterPro" id="IPR017441">
    <property type="entry name" value="Protein_kinase_ATP_BS"/>
</dbReference>
<keyword evidence="4 16" id="KW-0812">Transmembrane</keyword>
<feature type="domain" description="Gnk2-homologous" evidence="18">
    <location>
        <begin position="142"/>
        <end position="246"/>
    </location>
</feature>
<dbReference type="Pfam" id="PF07714">
    <property type="entry name" value="PK_Tyr_Ser-Thr"/>
    <property type="match status" value="1"/>
</dbReference>
<dbReference type="CDD" id="cd14066">
    <property type="entry name" value="STKc_IRAK"/>
    <property type="match status" value="2"/>
</dbReference>
<keyword evidence="9 14" id="KW-0067">ATP-binding</keyword>
<dbReference type="PROSITE" id="PS50011">
    <property type="entry name" value="PROTEIN_KINASE_DOM"/>
    <property type="match status" value="2"/>
</dbReference>
<keyword evidence="13" id="KW-0325">Glycoprotein</keyword>
<dbReference type="InterPro" id="IPR000719">
    <property type="entry name" value="Prot_kinase_dom"/>
</dbReference>
<comment type="subcellular location">
    <subcellularLocation>
        <location evidence="1">Membrane</location>
        <topology evidence="1">Single-pass membrane protein</topology>
    </subcellularLocation>
</comment>
<feature type="domain" description="Protein kinase" evidence="17">
    <location>
        <begin position="343"/>
        <end position="619"/>
    </location>
</feature>
<keyword evidence="3" id="KW-0808">Transferase</keyword>
<evidence type="ECO:0000256" key="14">
    <source>
        <dbReference type="PROSITE-ProRule" id="PRU10141"/>
    </source>
</evidence>
<dbReference type="InterPro" id="IPR008271">
    <property type="entry name" value="Ser/Thr_kinase_AS"/>
</dbReference>
<feature type="binding site" evidence="14">
    <location>
        <position position="371"/>
    </location>
    <ligand>
        <name>ATP</name>
        <dbReference type="ChEBI" id="CHEBI:30616"/>
    </ligand>
</feature>
<feature type="region of interest" description="Disordered" evidence="15">
    <location>
        <begin position="1239"/>
        <end position="1267"/>
    </location>
</feature>
<dbReference type="SUPFAM" id="SSF56112">
    <property type="entry name" value="Protein kinase-like (PK-like)"/>
    <property type="match status" value="2"/>
</dbReference>
<dbReference type="InterPro" id="IPR011009">
    <property type="entry name" value="Kinase-like_dom_sf"/>
</dbReference>
<evidence type="ECO:0000256" key="11">
    <source>
        <dbReference type="ARBA" id="ARBA00023136"/>
    </source>
</evidence>
<sequence>MEIIRSWRRYIFLCTVFVIHMMIMIYPTISQLDFARSSCPDAGNNSTLPNSTYWKNLETLLSTVSSDPQLINYGFYNLSAGEGTDRVNSVAVCIGDISMDMCRICVKESSKKILTVCPNEKAGIVWYDQCLLRYSGSSGNYDWGMKSIFNGNKASSDPDRFVEAVKSLMGRLREEAASGNRTRKLGKGEISVGNETVYGLVQCIPDMSSRDCDRCVGEGSVLISEARMGARIFRGGCVLRYENYTFFNPTPNNGFPSSSPLPTPGAKKGEGKTIVIIVIVVSILSAVFLFVSIFFFLWMRRHKYKMPSDEVQSIAFQEATDEISDVETIQLDFETIKVATNVFSDENQLGQGGFGVVYKGKLCNGQDIAVKRLSRDSNQGDLEFKNEVLVMAKLQHRNLVRLLGFSLDGNEKLLIYEFLPNASLDHFIFDVVRRTILDWQTRYKIINGIARGLVYLHEDSRIRIVHRDLKASNILLDENMNPKIADFGMAKLFKLDETRRHTQKIVGTYGYMAPEYAYHGQFSPKSDVFSFGILILEIISGQKNTDFCNDNGERDIDLLNFAWKSWRAGKPENVIDKILISSSNVEMIRCIQIGLLCVQENVVDRPTMASVILMLNSFSLTLSLPSKPGFLLYSNNDCSNAHNSQTAPPPASKNEISCFYNATSGHDPDRATALALCRGGVPLEQCRTCVYNSTLRILQDCPNQKEAAVWYQDCQIRYSNNSIYGVEDSTPQIFFWNFRTAEDPVGFNDALWNLLDRLRKEAALGTSVLKSAWGGEKIRNRSVDILYGLVDCYPDLSYLGCFDCLRNLQTVIPSCCNASIGVRLIATSCQLNYELHPIYPFPPSPLPPSSPPALLSPSSSPKPGNNDNTGRTRTIVIITVTVVSAAIFLVALFIILILRKQNHKRPSDNFEDISVGDTDNEISSVETIQFDFDSIKAATNDFASENKLGQGGFGVVYKGKLPNGQLIAVKRLAKNSHQGDVEFKNEVLLVLKLQHRNLVRLLGFCSQQTERLLIYEFVQNGSLDHLLFDSEKRRLLDWETRYKIINGIARGLLYLHEDSQIRIVHRDLKPSNILLDVDMNSKISDFGMARLFEVDQTRGNTSRIVGTYGYMAPEYAIHGHFSVKSDVFSFGVLVLEIISGRKNNNFYNGEALEDLTSFAWTNWRAGTTLNVIDSTLTSSLRFDMIRCIHIGLLCVQENIANRPTMTSIVMMLSSASLTLPIPSKPAFFMHTTTNRYDTTLRSDESNSESLSDQHSRNNTSITEIHPR</sequence>
<feature type="region of interest" description="Disordered" evidence="15">
    <location>
        <begin position="849"/>
        <end position="868"/>
    </location>
</feature>
<protein>
    <submittedName>
        <fullName evidence="20">Cysteine-rich receptor-like protein kinase 29</fullName>
    </submittedName>
</protein>
<dbReference type="Pfam" id="PF01657">
    <property type="entry name" value="Stress-antifung"/>
    <property type="match status" value="4"/>
</dbReference>
<feature type="domain" description="Gnk2-homologous" evidence="18">
    <location>
        <begin position="729"/>
        <end position="838"/>
    </location>
</feature>
<dbReference type="CDD" id="cd23509">
    <property type="entry name" value="Gnk2-like"/>
    <property type="match status" value="4"/>
</dbReference>
<keyword evidence="19" id="KW-1185">Reference proteome</keyword>
<feature type="compositionally biased region" description="Polar residues" evidence="15">
    <location>
        <begin position="1247"/>
        <end position="1267"/>
    </location>
</feature>
<feature type="domain" description="Protein kinase" evidence="17">
    <location>
        <begin position="942"/>
        <end position="1217"/>
    </location>
</feature>
<dbReference type="InterPro" id="IPR001245">
    <property type="entry name" value="Ser-Thr/Tyr_kinase_cat_dom"/>
</dbReference>
<keyword evidence="5" id="KW-0732">Signal</keyword>
<evidence type="ECO:0000256" key="15">
    <source>
        <dbReference type="SAM" id="MobiDB-lite"/>
    </source>
</evidence>
<feature type="binding site" evidence="14">
    <location>
        <position position="970"/>
    </location>
    <ligand>
        <name>ATP</name>
        <dbReference type="ChEBI" id="CHEBI:30616"/>
    </ligand>
</feature>
<evidence type="ECO:0000256" key="8">
    <source>
        <dbReference type="ARBA" id="ARBA00022777"/>
    </source>
</evidence>
<dbReference type="PANTHER" id="PTHR27002">
    <property type="entry name" value="RECEPTOR-LIKE SERINE/THREONINE-PROTEIN KINASE SD1-8"/>
    <property type="match status" value="1"/>
</dbReference>
<evidence type="ECO:0000256" key="13">
    <source>
        <dbReference type="ARBA" id="ARBA00023180"/>
    </source>
</evidence>
<organism evidence="19 20">
    <name type="scientific">Cucumis melo</name>
    <name type="common">Muskmelon</name>
    <dbReference type="NCBI Taxonomy" id="3656"/>
    <lineage>
        <taxon>Eukaryota</taxon>
        <taxon>Viridiplantae</taxon>
        <taxon>Streptophyta</taxon>
        <taxon>Embryophyta</taxon>
        <taxon>Tracheophyta</taxon>
        <taxon>Spermatophyta</taxon>
        <taxon>Magnoliopsida</taxon>
        <taxon>eudicotyledons</taxon>
        <taxon>Gunneridae</taxon>
        <taxon>Pentapetalae</taxon>
        <taxon>rosids</taxon>
        <taxon>fabids</taxon>
        <taxon>Cucurbitales</taxon>
        <taxon>Cucurbitaceae</taxon>
        <taxon>Benincaseae</taxon>
        <taxon>Cucumis</taxon>
    </lineage>
</organism>
<evidence type="ECO:0000256" key="3">
    <source>
        <dbReference type="ARBA" id="ARBA00022679"/>
    </source>
</evidence>
<dbReference type="PROSITE" id="PS00107">
    <property type="entry name" value="PROTEIN_KINASE_ATP"/>
    <property type="match status" value="2"/>
</dbReference>
<evidence type="ECO:0000256" key="7">
    <source>
        <dbReference type="ARBA" id="ARBA00022741"/>
    </source>
</evidence>
<keyword evidence="10 16" id="KW-1133">Transmembrane helix</keyword>
<name>A0ABM3L2S7_CUCME</name>
<feature type="transmembrane region" description="Helical" evidence="16">
    <location>
        <begin position="274"/>
        <end position="298"/>
    </location>
</feature>
<feature type="transmembrane region" description="Helical" evidence="16">
    <location>
        <begin position="10"/>
        <end position="29"/>
    </location>
</feature>
<feature type="domain" description="Gnk2-homologous" evidence="18">
    <location>
        <begin position="33"/>
        <end position="139"/>
    </location>
</feature>
<dbReference type="InterPro" id="IPR038408">
    <property type="entry name" value="GNK2_sf"/>
</dbReference>
<dbReference type="Gene3D" id="3.30.200.20">
    <property type="entry name" value="Phosphorylase Kinase, domain 1"/>
    <property type="match status" value="2"/>
</dbReference>
<evidence type="ECO:0000313" key="20">
    <source>
        <dbReference type="RefSeq" id="XP_050944335.1"/>
    </source>
</evidence>
<dbReference type="Gene3D" id="1.10.510.10">
    <property type="entry name" value="Transferase(Phosphotransferase) domain 1"/>
    <property type="match status" value="2"/>
</dbReference>
<evidence type="ECO:0000259" key="17">
    <source>
        <dbReference type="PROSITE" id="PS50011"/>
    </source>
</evidence>
<evidence type="ECO:0000259" key="18">
    <source>
        <dbReference type="PROSITE" id="PS51473"/>
    </source>
</evidence>
<gene>
    <name evidence="20" type="primary">LOC107990443</name>
</gene>
<keyword evidence="6" id="KW-0677">Repeat</keyword>
<keyword evidence="7 14" id="KW-0547">Nucleotide-binding</keyword>